<evidence type="ECO:0000313" key="3">
    <source>
        <dbReference type="Proteomes" id="UP001634007"/>
    </source>
</evidence>
<keyword evidence="3" id="KW-1185">Reference proteome</keyword>
<sequence length="138" mass="14788">MAVQARRCSRGLGGTRRRWVDADQHSSGFDGLLVLRLVRVARIDAASVGVSEQSRGRRSGGGRSAAGELGKQRAMRQGGLMDARFMGQGCRRGNNSRWNDEIERRRRRCSGASSAGVSGSVELQMIGGMAAVVRAQGV</sequence>
<proteinExistence type="predicted"/>
<reference evidence="2 3" key="1">
    <citation type="submission" date="2024-11" db="EMBL/GenBank/DDBJ databases">
        <title>Chromosome-level genome assembly of Eucalyptus globulus Labill. provides insights into its genome evolution.</title>
        <authorList>
            <person name="Li X."/>
        </authorList>
    </citation>
    <scope>NUCLEOTIDE SEQUENCE [LARGE SCALE GENOMIC DNA]</scope>
    <source>
        <strain evidence="2">CL2024</strain>
        <tissue evidence="2">Fresh tender leaves</tissue>
    </source>
</reference>
<accession>A0ABD3L688</accession>
<evidence type="ECO:0000313" key="2">
    <source>
        <dbReference type="EMBL" id="KAL3747062.1"/>
    </source>
</evidence>
<dbReference type="Proteomes" id="UP001634007">
    <property type="component" value="Unassembled WGS sequence"/>
</dbReference>
<comment type="caution">
    <text evidence="2">The sequence shown here is derived from an EMBL/GenBank/DDBJ whole genome shotgun (WGS) entry which is preliminary data.</text>
</comment>
<name>A0ABD3L688_EUCGL</name>
<dbReference type="AlphaFoldDB" id="A0ABD3L688"/>
<protein>
    <submittedName>
        <fullName evidence="2">Uncharacterized protein</fullName>
    </submittedName>
</protein>
<gene>
    <name evidence="2" type="ORF">ACJRO7_015923</name>
</gene>
<organism evidence="2 3">
    <name type="scientific">Eucalyptus globulus</name>
    <name type="common">Tasmanian blue gum</name>
    <dbReference type="NCBI Taxonomy" id="34317"/>
    <lineage>
        <taxon>Eukaryota</taxon>
        <taxon>Viridiplantae</taxon>
        <taxon>Streptophyta</taxon>
        <taxon>Embryophyta</taxon>
        <taxon>Tracheophyta</taxon>
        <taxon>Spermatophyta</taxon>
        <taxon>Magnoliopsida</taxon>
        <taxon>eudicotyledons</taxon>
        <taxon>Gunneridae</taxon>
        <taxon>Pentapetalae</taxon>
        <taxon>rosids</taxon>
        <taxon>malvids</taxon>
        <taxon>Myrtales</taxon>
        <taxon>Myrtaceae</taxon>
        <taxon>Myrtoideae</taxon>
        <taxon>Eucalypteae</taxon>
        <taxon>Eucalyptus</taxon>
    </lineage>
</organism>
<dbReference type="EMBL" id="JBJKBG010000003">
    <property type="protein sequence ID" value="KAL3747062.1"/>
    <property type="molecule type" value="Genomic_DNA"/>
</dbReference>
<evidence type="ECO:0000256" key="1">
    <source>
        <dbReference type="SAM" id="MobiDB-lite"/>
    </source>
</evidence>
<feature type="region of interest" description="Disordered" evidence="1">
    <location>
        <begin position="49"/>
        <end position="73"/>
    </location>
</feature>